<feature type="non-terminal residue" evidence="1">
    <location>
        <position position="69"/>
    </location>
</feature>
<proteinExistence type="predicted"/>
<evidence type="ECO:0000313" key="1">
    <source>
        <dbReference type="EMBL" id="KAJ1878762.1"/>
    </source>
</evidence>
<protein>
    <submittedName>
        <fullName evidence="1">Uncharacterized protein</fullName>
    </submittedName>
</protein>
<reference evidence="1" key="1">
    <citation type="submission" date="2022-07" db="EMBL/GenBank/DDBJ databases">
        <title>Phylogenomic reconstructions and comparative analyses of Kickxellomycotina fungi.</title>
        <authorList>
            <person name="Reynolds N.K."/>
            <person name="Stajich J.E."/>
            <person name="Barry K."/>
            <person name="Grigoriev I.V."/>
            <person name="Crous P."/>
            <person name="Smith M.E."/>
        </authorList>
    </citation>
    <scope>NUCLEOTIDE SEQUENCE</scope>
    <source>
        <strain evidence="1">Benny 63K</strain>
    </source>
</reference>
<name>A0ACC1HX97_9FUNG</name>
<dbReference type="EMBL" id="JANBPG010003865">
    <property type="protein sequence ID" value="KAJ1878762.1"/>
    <property type="molecule type" value="Genomic_DNA"/>
</dbReference>
<comment type="caution">
    <text evidence="1">The sequence shown here is derived from an EMBL/GenBank/DDBJ whole genome shotgun (WGS) entry which is preliminary data.</text>
</comment>
<sequence length="69" mass="7263">RGRLNGASLSSATEPEMRSSVSCVKLLGMDPEAGRDPAASCMADTRCAFGGNMFLLRLVSVLWGLGVDM</sequence>
<feature type="non-terminal residue" evidence="1">
    <location>
        <position position="1"/>
    </location>
</feature>
<dbReference type="Proteomes" id="UP001150581">
    <property type="component" value="Unassembled WGS sequence"/>
</dbReference>
<gene>
    <name evidence="1" type="ORF">LPJ66_011825</name>
</gene>
<organism evidence="1 2">
    <name type="scientific">Kickxella alabastrina</name>
    <dbReference type="NCBI Taxonomy" id="61397"/>
    <lineage>
        <taxon>Eukaryota</taxon>
        <taxon>Fungi</taxon>
        <taxon>Fungi incertae sedis</taxon>
        <taxon>Zoopagomycota</taxon>
        <taxon>Kickxellomycotina</taxon>
        <taxon>Kickxellomycetes</taxon>
        <taxon>Kickxellales</taxon>
        <taxon>Kickxellaceae</taxon>
        <taxon>Kickxella</taxon>
    </lineage>
</organism>
<accession>A0ACC1HX97</accession>
<keyword evidence="2" id="KW-1185">Reference proteome</keyword>
<evidence type="ECO:0000313" key="2">
    <source>
        <dbReference type="Proteomes" id="UP001150581"/>
    </source>
</evidence>